<organism evidence="2 3">
    <name type="scientific">Micromonospora olivasterospora</name>
    <dbReference type="NCBI Taxonomy" id="1880"/>
    <lineage>
        <taxon>Bacteria</taxon>
        <taxon>Bacillati</taxon>
        <taxon>Actinomycetota</taxon>
        <taxon>Actinomycetes</taxon>
        <taxon>Micromonosporales</taxon>
        <taxon>Micromonosporaceae</taxon>
        <taxon>Micromonospora</taxon>
    </lineage>
</organism>
<evidence type="ECO:0000313" key="2">
    <source>
        <dbReference type="EMBL" id="TWH65375.1"/>
    </source>
</evidence>
<comment type="caution">
    <text evidence="2">The sequence shown here is derived from an EMBL/GenBank/DDBJ whole genome shotgun (WGS) entry which is preliminary data.</text>
</comment>
<dbReference type="RefSeq" id="WP_246140491.1">
    <property type="nucleotide sequence ID" value="NZ_BAAATQ010000332.1"/>
</dbReference>
<proteinExistence type="predicted"/>
<feature type="transmembrane region" description="Helical" evidence="1">
    <location>
        <begin position="12"/>
        <end position="30"/>
    </location>
</feature>
<keyword evidence="1" id="KW-1133">Transmembrane helix</keyword>
<dbReference type="Proteomes" id="UP000319825">
    <property type="component" value="Unassembled WGS sequence"/>
</dbReference>
<keyword evidence="3" id="KW-1185">Reference proteome</keyword>
<evidence type="ECO:0000256" key="1">
    <source>
        <dbReference type="SAM" id="Phobius"/>
    </source>
</evidence>
<name>A0A562I3X1_MICOL</name>
<keyword evidence="1" id="KW-0812">Transmembrane</keyword>
<reference evidence="2 3" key="1">
    <citation type="submission" date="2019-07" db="EMBL/GenBank/DDBJ databases">
        <title>R&amp;d 2014.</title>
        <authorList>
            <person name="Klenk H.-P."/>
        </authorList>
    </citation>
    <scope>NUCLEOTIDE SEQUENCE [LARGE SCALE GENOMIC DNA]</scope>
    <source>
        <strain evidence="2 3">DSM 43868</strain>
    </source>
</reference>
<evidence type="ECO:0000313" key="3">
    <source>
        <dbReference type="Proteomes" id="UP000319825"/>
    </source>
</evidence>
<feature type="transmembrane region" description="Helical" evidence="1">
    <location>
        <begin position="36"/>
        <end position="54"/>
    </location>
</feature>
<protein>
    <submittedName>
        <fullName evidence="2">Uncharacterized protein</fullName>
    </submittedName>
</protein>
<gene>
    <name evidence="2" type="ORF">JD77_00311</name>
</gene>
<keyword evidence="1" id="KW-0472">Membrane</keyword>
<sequence>MSAADERVTVRRTLIVIGLVLVTLVGLALMWQTQRVLSWVVAAVFFAVALDPLVDRVQRRLVGRRARSSA</sequence>
<accession>A0A562I3X1</accession>
<dbReference type="EMBL" id="VLKE01000001">
    <property type="protein sequence ID" value="TWH65375.1"/>
    <property type="molecule type" value="Genomic_DNA"/>
</dbReference>
<dbReference type="AlphaFoldDB" id="A0A562I3X1"/>